<dbReference type="Proteomes" id="UP000187891">
    <property type="component" value="Unassembled WGS sequence"/>
</dbReference>
<gene>
    <name evidence="1" type="ORF">DSM25559_4919</name>
</gene>
<sequence length="45" mass="4865">MAVRNEGEHMFGNMCSFPGYALRDMASNGMSCPVAGSEKFSMFAP</sequence>
<evidence type="ECO:0000313" key="2">
    <source>
        <dbReference type="Proteomes" id="UP000187891"/>
    </source>
</evidence>
<name>A0A1R3U7A3_9HYPH</name>
<reference evidence="2" key="1">
    <citation type="submission" date="2016-10" db="EMBL/GenBank/DDBJ databases">
        <authorList>
            <person name="Wibberg D."/>
        </authorList>
    </citation>
    <scope>NUCLEOTIDE SEQUENCE [LARGE SCALE GENOMIC DNA]</scope>
</reference>
<dbReference type="EMBL" id="FMUE01000020">
    <property type="protein sequence ID" value="SCX35360.1"/>
    <property type="molecule type" value="Genomic_DNA"/>
</dbReference>
<proteinExistence type="predicted"/>
<protein>
    <submittedName>
        <fullName evidence="1">Uncharacterized protein</fullName>
    </submittedName>
</protein>
<accession>A0A1R3U7A3</accession>
<evidence type="ECO:0000313" key="1">
    <source>
        <dbReference type="EMBL" id="SCX35360.1"/>
    </source>
</evidence>
<organism evidence="1 2">
    <name type="scientific">Agrobacterium rosae</name>
    <dbReference type="NCBI Taxonomy" id="1972867"/>
    <lineage>
        <taxon>Bacteria</taxon>
        <taxon>Pseudomonadati</taxon>
        <taxon>Pseudomonadota</taxon>
        <taxon>Alphaproteobacteria</taxon>
        <taxon>Hyphomicrobiales</taxon>
        <taxon>Rhizobiaceae</taxon>
        <taxon>Rhizobium/Agrobacterium group</taxon>
        <taxon>Agrobacterium</taxon>
    </lineage>
</organism>
<dbReference type="AlphaFoldDB" id="A0A1R3U7A3"/>